<evidence type="ECO:0000313" key="8">
    <source>
        <dbReference type="Proteomes" id="UP001428817"/>
    </source>
</evidence>
<dbReference type="PROSITE" id="PS51349">
    <property type="entry name" value="FMN_HYDROXY_ACID_DH_2"/>
    <property type="match status" value="1"/>
</dbReference>
<protein>
    <submittedName>
        <fullName evidence="7">Alpha-hydroxy acid oxidase</fullName>
    </submittedName>
</protein>
<evidence type="ECO:0000313" key="7">
    <source>
        <dbReference type="EMBL" id="GAA5149338.1"/>
    </source>
</evidence>
<reference evidence="8" key="1">
    <citation type="journal article" date="2019" name="Int. J. Syst. Evol. Microbiol.">
        <title>The Global Catalogue of Microorganisms (GCM) 10K type strain sequencing project: providing services to taxonomists for standard genome sequencing and annotation.</title>
        <authorList>
            <consortium name="The Broad Institute Genomics Platform"/>
            <consortium name="The Broad Institute Genome Sequencing Center for Infectious Disease"/>
            <person name="Wu L."/>
            <person name="Ma J."/>
        </authorList>
    </citation>
    <scope>NUCLEOTIDE SEQUENCE [LARGE SCALE GENOMIC DNA]</scope>
    <source>
        <strain evidence="8">JCM 18303</strain>
    </source>
</reference>
<dbReference type="CDD" id="cd02809">
    <property type="entry name" value="alpha_hydroxyacid_oxid_FMN"/>
    <property type="match status" value="1"/>
</dbReference>
<dbReference type="Pfam" id="PF01070">
    <property type="entry name" value="FMN_dh"/>
    <property type="match status" value="1"/>
</dbReference>
<dbReference type="RefSeq" id="WP_185062850.1">
    <property type="nucleotide sequence ID" value="NZ_BAABJP010000004.1"/>
</dbReference>
<evidence type="ECO:0000256" key="3">
    <source>
        <dbReference type="ARBA" id="ARBA00022643"/>
    </source>
</evidence>
<dbReference type="PANTHER" id="PTHR10578:SF107">
    <property type="entry name" value="2-HYDROXYACID OXIDASE 1"/>
    <property type="match status" value="1"/>
</dbReference>
<dbReference type="Gene3D" id="3.20.20.70">
    <property type="entry name" value="Aldolase class I"/>
    <property type="match status" value="1"/>
</dbReference>
<comment type="cofactor">
    <cofactor evidence="1">
        <name>FMN</name>
        <dbReference type="ChEBI" id="CHEBI:58210"/>
    </cofactor>
</comment>
<comment type="similarity">
    <text evidence="5">Belongs to the FMN-dependent alpha-hydroxy acid dehydrogenase family.</text>
</comment>
<accession>A0ABP9PS21</accession>
<dbReference type="InterPro" id="IPR012133">
    <property type="entry name" value="Alpha-hydoxy_acid_DH_FMN"/>
</dbReference>
<evidence type="ECO:0000256" key="5">
    <source>
        <dbReference type="ARBA" id="ARBA00024042"/>
    </source>
</evidence>
<proteinExistence type="inferred from homology"/>
<dbReference type="PIRSF" id="PIRSF000138">
    <property type="entry name" value="Al-hdrx_acd_dh"/>
    <property type="match status" value="1"/>
</dbReference>
<comment type="caution">
    <text evidence="7">The sequence shown here is derived from an EMBL/GenBank/DDBJ whole genome shotgun (WGS) entry which is preliminary data.</text>
</comment>
<evidence type="ECO:0000256" key="1">
    <source>
        <dbReference type="ARBA" id="ARBA00001917"/>
    </source>
</evidence>
<name>A0ABP9PS21_9PSEU</name>
<dbReference type="PROSITE" id="PS00557">
    <property type="entry name" value="FMN_HYDROXY_ACID_DH_1"/>
    <property type="match status" value="1"/>
</dbReference>
<organism evidence="7 8">
    <name type="scientific">Pseudonocardia eucalypti</name>
    <dbReference type="NCBI Taxonomy" id="648755"/>
    <lineage>
        <taxon>Bacteria</taxon>
        <taxon>Bacillati</taxon>
        <taxon>Actinomycetota</taxon>
        <taxon>Actinomycetes</taxon>
        <taxon>Pseudonocardiales</taxon>
        <taxon>Pseudonocardiaceae</taxon>
        <taxon>Pseudonocardia</taxon>
    </lineage>
</organism>
<dbReference type="InterPro" id="IPR000262">
    <property type="entry name" value="FMN-dep_DH"/>
</dbReference>
<sequence length="365" mass="39217">MTSSHEGLAPQVRLRTLGEIERAGLWSLDRVITEYLQGGSGSELTVRRNRSAFDRIRFVPRVMSGLPHPSTATSLLGVDLRIPVMTAPFGSDGYFHPEGHRAVARANERFGICGVVPEAGTFSAEQLATAAPKGAAFGQLHPMGTEANFRSMVQRYVDAGYRGLVLTLDCPTPGWREHFLLNEFRVDKRVVSGNYPPDAEIDMEQALARLNPATQPAWTWDKLSELLADYPLPWLAKGILTAEDAVAALDAGAAGVIVSNHGGRQLDGVRSTIEALEPIAAAARGRGAIVLDSGIRRGSDVVKAVALGADAVLIGRLSAYGIAAAGEDGAYQVLELLRREIETVLILLGRGDITDLDRSSVEWES</sequence>
<dbReference type="InterPro" id="IPR037396">
    <property type="entry name" value="FMN_HAD"/>
</dbReference>
<dbReference type="PANTHER" id="PTHR10578">
    <property type="entry name" value="S -2-HYDROXY-ACID OXIDASE-RELATED"/>
    <property type="match status" value="1"/>
</dbReference>
<dbReference type="SUPFAM" id="SSF51395">
    <property type="entry name" value="FMN-linked oxidoreductases"/>
    <property type="match status" value="1"/>
</dbReference>
<feature type="domain" description="FMN hydroxy acid dehydrogenase" evidence="6">
    <location>
        <begin position="9"/>
        <end position="365"/>
    </location>
</feature>
<evidence type="ECO:0000259" key="6">
    <source>
        <dbReference type="PROSITE" id="PS51349"/>
    </source>
</evidence>
<keyword evidence="4" id="KW-0560">Oxidoreductase</keyword>
<keyword evidence="3" id="KW-0288">FMN</keyword>
<keyword evidence="2" id="KW-0285">Flavoprotein</keyword>
<gene>
    <name evidence="7" type="ORF">GCM10023321_13030</name>
</gene>
<dbReference type="Proteomes" id="UP001428817">
    <property type="component" value="Unassembled WGS sequence"/>
</dbReference>
<dbReference type="EMBL" id="BAABJP010000004">
    <property type="protein sequence ID" value="GAA5149338.1"/>
    <property type="molecule type" value="Genomic_DNA"/>
</dbReference>
<keyword evidence="8" id="KW-1185">Reference proteome</keyword>
<evidence type="ECO:0000256" key="4">
    <source>
        <dbReference type="ARBA" id="ARBA00023002"/>
    </source>
</evidence>
<evidence type="ECO:0000256" key="2">
    <source>
        <dbReference type="ARBA" id="ARBA00022630"/>
    </source>
</evidence>
<dbReference type="InterPro" id="IPR008259">
    <property type="entry name" value="FMN_hydac_DH_AS"/>
</dbReference>
<dbReference type="InterPro" id="IPR013785">
    <property type="entry name" value="Aldolase_TIM"/>
</dbReference>